<dbReference type="KEGG" id="ssyi:EKG83_06875"/>
<organism evidence="1 2">
    <name type="scientific">Saccharothrix syringae</name>
    <name type="common">Nocardiopsis syringae</name>
    <dbReference type="NCBI Taxonomy" id="103733"/>
    <lineage>
        <taxon>Bacteria</taxon>
        <taxon>Bacillati</taxon>
        <taxon>Actinomycetota</taxon>
        <taxon>Actinomycetes</taxon>
        <taxon>Pseudonocardiales</taxon>
        <taxon>Pseudonocardiaceae</taxon>
        <taxon>Saccharothrix</taxon>
    </lineage>
</organism>
<sequence>MTPPHPASGGLPSPDAVRRLVTRGRPAEFPLPPTVPWSGVPAAAEGLRAGLGADDLLVIASPGAGPGRPPSLVVRRLVDRDEARRLRGPLEALVAEFRDLAHRLAVPFRLHVEPALVGGDEYPDELEAAGETWSLHVHGEHCLFAGLVSGREVEVNTDDPDAVDPGFLLRYAESTGRHAEVRAACVEGFHDMDRMLTLAGLGPRRG</sequence>
<dbReference type="EMBL" id="CP034550">
    <property type="protein sequence ID" value="QFZ17224.1"/>
    <property type="molecule type" value="Genomic_DNA"/>
</dbReference>
<dbReference type="AlphaFoldDB" id="A0A5Q0GUP6"/>
<gene>
    <name evidence="1" type="ORF">EKG83_06875</name>
</gene>
<protein>
    <submittedName>
        <fullName evidence="1">Uncharacterized protein</fullName>
    </submittedName>
</protein>
<dbReference type="RefSeq" id="WP_033427625.1">
    <property type="nucleotide sequence ID" value="NZ_CP034550.1"/>
</dbReference>
<keyword evidence="2" id="KW-1185">Reference proteome</keyword>
<proteinExistence type="predicted"/>
<evidence type="ECO:0000313" key="2">
    <source>
        <dbReference type="Proteomes" id="UP000325787"/>
    </source>
</evidence>
<reference evidence="2" key="1">
    <citation type="journal article" date="2021" name="Curr. Microbiol.">
        <title>Complete genome of nocamycin-producing strain Saccharothrix syringae NRRL B-16468 reveals the biosynthetic potential for secondary metabolites.</title>
        <authorList>
            <person name="Mo X."/>
            <person name="Yang S."/>
        </authorList>
    </citation>
    <scope>NUCLEOTIDE SEQUENCE [LARGE SCALE GENOMIC DNA]</scope>
    <source>
        <strain evidence="2">ATCC 51364 / DSM 43886 / JCM 6844 / KCTC 9398 / NBRC 14523 / NRRL B-16468 / INA 2240</strain>
    </source>
</reference>
<dbReference type="Proteomes" id="UP000325787">
    <property type="component" value="Chromosome"/>
</dbReference>
<evidence type="ECO:0000313" key="1">
    <source>
        <dbReference type="EMBL" id="QFZ17224.1"/>
    </source>
</evidence>
<accession>A0A5Q0GUP6</accession>
<name>A0A5Q0GUP6_SACSY</name>
<dbReference type="OrthoDB" id="3371683at2"/>